<keyword evidence="3" id="KW-1185">Reference proteome</keyword>
<comment type="caution">
    <text evidence="2">The sequence shown here is derived from an EMBL/GenBank/DDBJ whole genome shotgun (WGS) entry which is preliminary data.</text>
</comment>
<feature type="region of interest" description="Disordered" evidence="1">
    <location>
        <begin position="33"/>
        <end position="52"/>
    </location>
</feature>
<dbReference type="Proteomes" id="UP000550707">
    <property type="component" value="Unassembled WGS sequence"/>
</dbReference>
<evidence type="ECO:0000256" key="1">
    <source>
        <dbReference type="SAM" id="MobiDB-lite"/>
    </source>
</evidence>
<feature type="region of interest" description="Disordered" evidence="1">
    <location>
        <begin position="1"/>
        <end position="28"/>
    </location>
</feature>
<name>A0A7J8DQ46_MOLMO</name>
<organism evidence="2 3">
    <name type="scientific">Molossus molossus</name>
    <name type="common">Pallas' mastiff bat</name>
    <name type="synonym">Vespertilio molossus</name>
    <dbReference type="NCBI Taxonomy" id="27622"/>
    <lineage>
        <taxon>Eukaryota</taxon>
        <taxon>Metazoa</taxon>
        <taxon>Chordata</taxon>
        <taxon>Craniata</taxon>
        <taxon>Vertebrata</taxon>
        <taxon>Euteleostomi</taxon>
        <taxon>Mammalia</taxon>
        <taxon>Eutheria</taxon>
        <taxon>Laurasiatheria</taxon>
        <taxon>Chiroptera</taxon>
        <taxon>Yangochiroptera</taxon>
        <taxon>Molossidae</taxon>
        <taxon>Molossus</taxon>
    </lineage>
</organism>
<proteinExistence type="predicted"/>
<dbReference type="EMBL" id="JACASF010000017">
    <property type="protein sequence ID" value="KAF6425241.1"/>
    <property type="molecule type" value="Genomic_DNA"/>
</dbReference>
<dbReference type="InParanoid" id="A0A7J8DQ46"/>
<sequence>MSSGRPQCSGLAGSRHVQPSPKADEQPWASFVSPAEASTAGPGASRPLGLVGSDGPHNMKALFLSHTAHLCGLRGAGTEWGLRGRALGICVSPVRREGLEQQRDISKCPWSWERVRGEARAPGFIVAATAVGAPTACILLSAQRGLRTDPRHGCRAPATERPSLWRIV</sequence>
<evidence type="ECO:0000313" key="2">
    <source>
        <dbReference type="EMBL" id="KAF6425241.1"/>
    </source>
</evidence>
<protein>
    <submittedName>
        <fullName evidence="2">Uncharacterized protein</fullName>
    </submittedName>
</protein>
<evidence type="ECO:0000313" key="3">
    <source>
        <dbReference type="Proteomes" id="UP000550707"/>
    </source>
</evidence>
<reference evidence="2 3" key="1">
    <citation type="journal article" date="2020" name="Nature">
        <title>Six reference-quality genomes reveal evolution of bat adaptations.</title>
        <authorList>
            <person name="Jebb D."/>
            <person name="Huang Z."/>
            <person name="Pippel M."/>
            <person name="Hughes G.M."/>
            <person name="Lavrichenko K."/>
            <person name="Devanna P."/>
            <person name="Winkler S."/>
            <person name="Jermiin L.S."/>
            <person name="Skirmuntt E.C."/>
            <person name="Katzourakis A."/>
            <person name="Burkitt-Gray L."/>
            <person name="Ray D.A."/>
            <person name="Sullivan K.A.M."/>
            <person name="Roscito J.G."/>
            <person name="Kirilenko B.M."/>
            <person name="Davalos L.M."/>
            <person name="Corthals A.P."/>
            <person name="Power M.L."/>
            <person name="Jones G."/>
            <person name="Ransome R.D."/>
            <person name="Dechmann D.K.N."/>
            <person name="Locatelli A.G."/>
            <person name="Puechmaille S.J."/>
            <person name="Fedrigo O."/>
            <person name="Jarvis E.D."/>
            <person name="Hiller M."/>
            <person name="Vernes S.C."/>
            <person name="Myers E.W."/>
            <person name="Teeling E.C."/>
        </authorList>
    </citation>
    <scope>NUCLEOTIDE SEQUENCE [LARGE SCALE GENOMIC DNA]</scope>
    <source>
        <strain evidence="2">MMolMol1</strain>
        <tissue evidence="2">Muscle</tissue>
    </source>
</reference>
<gene>
    <name evidence="2" type="ORF">HJG59_009284</name>
</gene>
<accession>A0A7J8DQ46</accession>
<dbReference type="AlphaFoldDB" id="A0A7J8DQ46"/>